<dbReference type="GO" id="GO:0002758">
    <property type="term" value="P:innate immune response-activating signaling pathway"/>
    <property type="evidence" value="ECO:0007669"/>
    <property type="project" value="UniProtKB-ARBA"/>
</dbReference>
<dbReference type="Gene3D" id="1.10.8.430">
    <property type="entry name" value="Helical domain of apoptotic protease-activating factors"/>
    <property type="match status" value="1"/>
</dbReference>
<keyword evidence="2" id="KW-0433">Leucine-rich repeat</keyword>
<dbReference type="GO" id="GO:0009626">
    <property type="term" value="P:plant-type hypersensitive response"/>
    <property type="evidence" value="ECO:0007669"/>
    <property type="project" value="UniProtKB-ARBA"/>
</dbReference>
<dbReference type="InterPro" id="IPR041118">
    <property type="entry name" value="Rx_N"/>
</dbReference>
<evidence type="ECO:0000256" key="2">
    <source>
        <dbReference type="ARBA" id="ARBA00022614"/>
    </source>
</evidence>
<dbReference type="Gene3D" id="3.80.10.10">
    <property type="entry name" value="Ribonuclease Inhibitor"/>
    <property type="match status" value="1"/>
</dbReference>
<dbReference type="InterPro" id="IPR058922">
    <property type="entry name" value="WHD_DRP"/>
</dbReference>
<keyword evidence="4" id="KW-0547">Nucleotide-binding</keyword>
<dbReference type="InterPro" id="IPR027417">
    <property type="entry name" value="P-loop_NTPase"/>
</dbReference>
<dbReference type="PANTHER" id="PTHR23155">
    <property type="entry name" value="DISEASE RESISTANCE PROTEIN RP"/>
    <property type="match status" value="1"/>
</dbReference>
<dbReference type="InterPro" id="IPR036388">
    <property type="entry name" value="WH-like_DNA-bd_sf"/>
</dbReference>
<evidence type="ECO:0000313" key="8">
    <source>
        <dbReference type="EMBL" id="KAG2562990.1"/>
    </source>
</evidence>
<dbReference type="PROSITE" id="PS51352">
    <property type="entry name" value="THIOREDOXIN_2"/>
    <property type="match status" value="1"/>
</dbReference>
<dbReference type="Pfam" id="PF00931">
    <property type="entry name" value="NB-ARC"/>
    <property type="match status" value="1"/>
</dbReference>
<accession>A0A8T0PN09</accession>
<dbReference type="InterPro" id="IPR055414">
    <property type="entry name" value="LRR_R13L4/SHOC2-like"/>
</dbReference>
<dbReference type="FunFam" id="1.10.10.10:FF:000322">
    <property type="entry name" value="Probable disease resistance protein At1g63360"/>
    <property type="match status" value="1"/>
</dbReference>
<dbReference type="SUPFAM" id="SSF52833">
    <property type="entry name" value="Thioredoxin-like"/>
    <property type="match status" value="1"/>
</dbReference>
<dbReference type="Pfam" id="PF23598">
    <property type="entry name" value="LRR_14"/>
    <property type="match status" value="1"/>
</dbReference>
<evidence type="ECO:0000256" key="1">
    <source>
        <dbReference type="ARBA" id="ARBA00008894"/>
    </source>
</evidence>
<keyword evidence="5" id="KW-0611">Plant defense</keyword>
<protein>
    <recommendedName>
        <fullName evidence="7">Thioredoxin domain-containing protein</fullName>
    </recommendedName>
</protein>
<dbReference type="EMBL" id="CM029051">
    <property type="protein sequence ID" value="KAG2562990.1"/>
    <property type="molecule type" value="Genomic_DNA"/>
</dbReference>
<dbReference type="OrthoDB" id="10263751at2759"/>
<comment type="caution">
    <text evidence="8">The sequence shown here is derived from an EMBL/GenBank/DDBJ whole genome shotgun (WGS) entry which is preliminary data.</text>
</comment>
<dbReference type="Gene3D" id="1.20.5.4130">
    <property type="match status" value="1"/>
</dbReference>
<dbReference type="PRINTS" id="PR00364">
    <property type="entry name" value="DISEASERSIST"/>
</dbReference>
<dbReference type="SUPFAM" id="SSF52540">
    <property type="entry name" value="P-loop containing nucleoside triphosphate hydrolases"/>
    <property type="match status" value="1"/>
</dbReference>
<dbReference type="InterPro" id="IPR042197">
    <property type="entry name" value="Apaf_helical"/>
</dbReference>
<dbReference type="Pfam" id="PF23559">
    <property type="entry name" value="WHD_DRP"/>
    <property type="match status" value="1"/>
</dbReference>
<dbReference type="Proteomes" id="UP000823388">
    <property type="component" value="Chromosome 8K"/>
</dbReference>
<dbReference type="Gene3D" id="3.40.30.10">
    <property type="entry name" value="Glutaredoxin"/>
    <property type="match status" value="1"/>
</dbReference>
<gene>
    <name evidence="8" type="ORF">PVAP13_8KG297800</name>
</gene>
<evidence type="ECO:0000256" key="3">
    <source>
        <dbReference type="ARBA" id="ARBA00022737"/>
    </source>
</evidence>
<dbReference type="Gene3D" id="3.40.50.300">
    <property type="entry name" value="P-loop containing nucleotide triphosphate hydrolases"/>
    <property type="match status" value="1"/>
</dbReference>
<keyword evidence="6" id="KW-0175">Coiled coil</keyword>
<keyword evidence="3" id="KW-0677">Repeat</keyword>
<evidence type="ECO:0000313" key="9">
    <source>
        <dbReference type="Proteomes" id="UP000823388"/>
    </source>
</evidence>
<name>A0A8T0PN09_PANVG</name>
<evidence type="ECO:0000256" key="4">
    <source>
        <dbReference type="ARBA" id="ARBA00022741"/>
    </source>
</evidence>
<evidence type="ECO:0000259" key="7">
    <source>
        <dbReference type="PROSITE" id="PS51352"/>
    </source>
</evidence>
<dbReference type="InterPro" id="IPR044974">
    <property type="entry name" value="Disease_R_plants"/>
</dbReference>
<dbReference type="Pfam" id="PF00085">
    <property type="entry name" value="Thioredoxin"/>
    <property type="match status" value="1"/>
</dbReference>
<dbReference type="InterPro" id="IPR036249">
    <property type="entry name" value="Thioredoxin-like_sf"/>
</dbReference>
<proteinExistence type="inferred from homology"/>
<comment type="similarity">
    <text evidence="1">Belongs to the disease resistance NB-LRR family.</text>
</comment>
<dbReference type="GO" id="GO:0042742">
    <property type="term" value="P:defense response to bacterium"/>
    <property type="evidence" value="ECO:0007669"/>
    <property type="project" value="UniProtKB-ARBA"/>
</dbReference>
<dbReference type="InterPro" id="IPR002182">
    <property type="entry name" value="NB-ARC"/>
</dbReference>
<dbReference type="InterPro" id="IPR013766">
    <property type="entry name" value="Thioredoxin_domain"/>
</dbReference>
<keyword evidence="9" id="KW-1185">Reference proteome</keyword>
<sequence>MGDPLPMVSSSMGAMNSLLDKLTALEAQHPHLADEGLQESLRSLSNILCSFAKRRMSDSLMNEWMLQVREVVYDMEDWIDGCLIGPSKLDAEFWCSDVVEQIEDFKAQIQDAHERCTRYDLLNSEAEPSISDQDDGGTSKVTIHAELLYGEVPCLVAIDEQRNVLVEHLMDGEWSRKVVCVVGSGGIGKTTLATEIYRQLQGKFNCRAFVHLGRNPSIKSTLISILKQVMPEWHYQRDLWIGYNYDDVGAWDEKKVVDKLWQFLKPKSYFVVLDDMWSIWTWKMISCALPNNDMAVARILITTCTKDVGESCCIHPTDVVHQMNGLSENDSKTLFDSKVPDSEKHSLVEVSDDVLKMCGGMPLATTVTAALLSRKPTLLPLDQYHSTPQGVRKILEIGYDDLPLPVKSCFLYLSAFPEKYTIKKDRLIRRWGAEGFIAKWDGESLWEAGERHFNELLSRRLIQPAFDDDNDEPTGCTVHHVVVDFIESLSAKENFVSEGAKLKGGLFPYDRVRRVCLDCGEEDEGDALFCSTYCSLDQRRQGASNSEESSISAKDEAISLHLSWVRSLAFFGDVRRIPDLLVFKLVRVLDLTDAKGLENEQLGSIGRLSLLRYLGLGGTEVTELPQLIMELDHLSTLDIRQTEVKKLPEFKDTKLVSLLTNGLTIPGGMGEMENLEELSTIHLGRDGSLPDNVAGLVKKLMRLRMLEVNFSFIAETERQGIKHFLEEVGKSNLQFLFLHDYPHRLLGLLGDCWTRVRPCYLRKFELRMDWLLCPPIVPGEISFLIDLTHLHIGVAVVEAEGVRALGALPKLALLKLHSFNSPRFSVSSKDGFQCLKVFWYFCEHGASMGLQLEEGAMPHLRRLLLDFQVSDETHFVSGIQYLSCLVQVRATIYCGSTSTAASAAETHIRDQVSQNRNNPVLEFNRKRQGYLVPRQGPPSTARAAVIAIHSLQEWSIMIEEANSANKLVVIKFTASWCRPSRIIAPFFADLAKNCPDVIFLKVDIDEMKDIAEQFRVRGAPYFLFMKGGDVKDRVRGANKEELAEKLLLQMTSRPDMLY</sequence>
<dbReference type="CDD" id="cd02947">
    <property type="entry name" value="TRX_family"/>
    <property type="match status" value="1"/>
</dbReference>
<dbReference type="InterPro" id="IPR032675">
    <property type="entry name" value="LRR_dom_sf"/>
</dbReference>
<dbReference type="SUPFAM" id="SSF52058">
    <property type="entry name" value="L domain-like"/>
    <property type="match status" value="1"/>
</dbReference>
<organism evidence="8 9">
    <name type="scientific">Panicum virgatum</name>
    <name type="common">Blackwell switchgrass</name>
    <dbReference type="NCBI Taxonomy" id="38727"/>
    <lineage>
        <taxon>Eukaryota</taxon>
        <taxon>Viridiplantae</taxon>
        <taxon>Streptophyta</taxon>
        <taxon>Embryophyta</taxon>
        <taxon>Tracheophyta</taxon>
        <taxon>Spermatophyta</taxon>
        <taxon>Magnoliopsida</taxon>
        <taxon>Liliopsida</taxon>
        <taxon>Poales</taxon>
        <taxon>Poaceae</taxon>
        <taxon>PACMAD clade</taxon>
        <taxon>Panicoideae</taxon>
        <taxon>Panicodae</taxon>
        <taxon>Paniceae</taxon>
        <taxon>Panicinae</taxon>
        <taxon>Panicum</taxon>
        <taxon>Panicum sect. Hiantes</taxon>
    </lineage>
</organism>
<evidence type="ECO:0000256" key="6">
    <source>
        <dbReference type="ARBA" id="ARBA00023054"/>
    </source>
</evidence>
<feature type="domain" description="Thioredoxin" evidence="7">
    <location>
        <begin position="930"/>
        <end position="1052"/>
    </location>
</feature>
<dbReference type="GO" id="GO:0043531">
    <property type="term" value="F:ADP binding"/>
    <property type="evidence" value="ECO:0007669"/>
    <property type="project" value="InterPro"/>
</dbReference>
<dbReference type="Gene3D" id="1.10.10.10">
    <property type="entry name" value="Winged helix-like DNA-binding domain superfamily/Winged helix DNA-binding domain"/>
    <property type="match status" value="1"/>
</dbReference>
<dbReference type="Pfam" id="PF18052">
    <property type="entry name" value="Rx_N"/>
    <property type="match status" value="1"/>
</dbReference>
<evidence type="ECO:0000256" key="5">
    <source>
        <dbReference type="ARBA" id="ARBA00022821"/>
    </source>
</evidence>
<dbReference type="PANTHER" id="PTHR23155:SF1028">
    <property type="entry name" value="OS08G0174800 PROTEIN"/>
    <property type="match status" value="1"/>
</dbReference>
<dbReference type="AlphaFoldDB" id="A0A8T0PN09"/>
<reference evidence="8" key="1">
    <citation type="submission" date="2020-05" db="EMBL/GenBank/DDBJ databases">
        <title>WGS assembly of Panicum virgatum.</title>
        <authorList>
            <person name="Lovell J.T."/>
            <person name="Jenkins J."/>
            <person name="Shu S."/>
            <person name="Juenger T.E."/>
            <person name="Schmutz J."/>
        </authorList>
    </citation>
    <scope>NUCLEOTIDE SEQUENCE</scope>
    <source>
        <strain evidence="8">AP13</strain>
    </source>
</reference>